<evidence type="ECO:0000313" key="1">
    <source>
        <dbReference type="EMBL" id="EGQ77473.1"/>
    </source>
</evidence>
<keyword evidence="4" id="KW-1185">Reference proteome</keyword>
<evidence type="ECO:0000313" key="4">
    <source>
        <dbReference type="Proteomes" id="UP000829455"/>
    </source>
</evidence>
<protein>
    <submittedName>
        <fullName evidence="1">Uncharacterized protein</fullName>
    </submittedName>
</protein>
<dbReference type="AlphaFoldDB" id="A0AA36UK06"/>
<sequence length="83" mass="9633">MEQSFAASKDFAYTGHPKSILFKKIKENRQRSFALKTVYTETVFQTLRSVLKLRAILEPGRLKVPYVTCTTQPYPRHQTAPSW</sequence>
<organism evidence="1 3">
    <name type="scientific">Neisseria macacae ATCC 33926</name>
    <dbReference type="NCBI Taxonomy" id="997348"/>
    <lineage>
        <taxon>Bacteria</taxon>
        <taxon>Pseudomonadati</taxon>
        <taxon>Pseudomonadota</taxon>
        <taxon>Betaproteobacteria</taxon>
        <taxon>Neisseriales</taxon>
        <taxon>Neisseriaceae</taxon>
        <taxon>Neisseria</taxon>
    </lineage>
</organism>
<proteinExistence type="predicted"/>
<dbReference type="Proteomes" id="UP000004982">
    <property type="component" value="Unassembled WGS sequence"/>
</dbReference>
<reference evidence="1 3" key="1">
    <citation type="submission" date="2011-05" db="EMBL/GenBank/DDBJ databases">
        <authorList>
            <person name="Muzny D."/>
            <person name="Qin X."/>
            <person name="Deng J."/>
            <person name="Jiang H."/>
            <person name="Liu Y."/>
            <person name="Qu J."/>
            <person name="Song X.-Z."/>
            <person name="Zhang L."/>
            <person name="Thornton R."/>
            <person name="Coyle M."/>
            <person name="Francisco L."/>
            <person name="Jackson L."/>
            <person name="Javaid M."/>
            <person name="Korchina V."/>
            <person name="Kovar C."/>
            <person name="Mata R."/>
            <person name="Mathew T."/>
            <person name="Ngo R."/>
            <person name="Nguyen L."/>
            <person name="Nguyen N."/>
            <person name="Okwuonu G."/>
            <person name="Ongeri F."/>
            <person name="Pham C."/>
            <person name="Simmons D."/>
            <person name="Wilczek-Boney K."/>
            <person name="Hale W."/>
            <person name="Jakkamsetti A."/>
            <person name="Pham P."/>
            <person name="Ruth R."/>
            <person name="San Lucas F."/>
            <person name="Warren J."/>
            <person name="Zhang J."/>
            <person name="Zhao Z."/>
            <person name="Zhou C."/>
            <person name="Zhu D."/>
            <person name="Lee S."/>
            <person name="Bess C."/>
            <person name="Blankenburg K."/>
            <person name="Forbes L."/>
            <person name="Fu Q."/>
            <person name="Gubbala S."/>
            <person name="Hirani K."/>
            <person name="Jayaseelan J.C."/>
            <person name="Lara F."/>
            <person name="Munidasa M."/>
            <person name="Palculict T."/>
            <person name="Patil S."/>
            <person name="Pu L.-L."/>
            <person name="Saada N."/>
            <person name="Tang L."/>
            <person name="Weissenberger G."/>
            <person name="Zhu Y."/>
            <person name="Hemphill L."/>
            <person name="Shang Y."/>
            <person name="Youmans B."/>
            <person name="Ayvaz T."/>
            <person name="Ross M."/>
            <person name="Santibanez J."/>
            <person name="Aqrawi P."/>
            <person name="Gross S."/>
            <person name="Joshi V."/>
            <person name="Fowler G."/>
            <person name="Nazareth L."/>
            <person name="Reid J."/>
            <person name="Worley K."/>
            <person name="Petrosino J."/>
            <person name="Highlander S."/>
            <person name="Gibbs R."/>
        </authorList>
    </citation>
    <scope>NUCLEOTIDE SEQUENCE [LARGE SCALE GENOMIC DNA]</scope>
    <source>
        <strain evidence="1 3">ATCC 33926</strain>
    </source>
</reference>
<dbReference type="EMBL" id="AFQE01000045">
    <property type="protein sequence ID" value="EGQ77473.1"/>
    <property type="molecule type" value="Genomic_DNA"/>
</dbReference>
<dbReference type="EMBL" id="CP094241">
    <property type="protein sequence ID" value="UNV84324.1"/>
    <property type="molecule type" value="Genomic_DNA"/>
</dbReference>
<gene>
    <name evidence="1" type="ORF">HMPREF9418_0977</name>
    <name evidence="2" type="ORF">MON40_09940</name>
</gene>
<reference evidence="2 4" key="2">
    <citation type="submission" date="2022-03" db="EMBL/GenBank/DDBJ databases">
        <title>Genome sequencing of Neisseria macacae.</title>
        <authorList>
            <person name="Baek M.-G."/>
        </authorList>
    </citation>
    <scope>NUCLEOTIDE SEQUENCE [LARGE SCALE GENOMIC DNA]</scope>
    <source>
        <strain evidence="2 4">ATCC 33926</strain>
    </source>
</reference>
<evidence type="ECO:0000313" key="3">
    <source>
        <dbReference type="Proteomes" id="UP000004982"/>
    </source>
</evidence>
<dbReference type="Proteomes" id="UP000829455">
    <property type="component" value="Chromosome"/>
</dbReference>
<accession>A0AA36UK06</accession>
<evidence type="ECO:0000313" key="2">
    <source>
        <dbReference type="EMBL" id="UNV84324.1"/>
    </source>
</evidence>
<name>A0AA36UK06_9NEIS</name>
<dbReference type="RefSeq" id="WP_003777390.1">
    <property type="nucleotide sequence ID" value="NZ_CP094241.1"/>
</dbReference>